<reference evidence="2 3" key="1">
    <citation type="submission" date="2024-06" db="EMBL/GenBank/DDBJ databases">
        <title>Genomic Encyclopedia of Type Strains, Phase IV (KMG-IV): sequencing the most valuable type-strain genomes for metagenomic binning, comparative biology and taxonomic classification.</title>
        <authorList>
            <person name="Goeker M."/>
        </authorList>
    </citation>
    <scope>NUCLEOTIDE SEQUENCE [LARGE SCALE GENOMIC DNA]</scope>
    <source>
        <strain evidence="2 3">DSM 29780</strain>
    </source>
</reference>
<evidence type="ECO:0008006" key="4">
    <source>
        <dbReference type="Google" id="ProtNLM"/>
    </source>
</evidence>
<comment type="caution">
    <text evidence="2">The sequence shown here is derived from an EMBL/GenBank/DDBJ whole genome shotgun (WGS) entry which is preliminary data.</text>
</comment>
<keyword evidence="3" id="KW-1185">Reference proteome</keyword>
<evidence type="ECO:0000256" key="1">
    <source>
        <dbReference type="SAM" id="SignalP"/>
    </source>
</evidence>
<feature type="signal peptide" evidence="1">
    <location>
        <begin position="1"/>
        <end position="25"/>
    </location>
</feature>
<feature type="chain" id="PRO_5046710955" description="Lipoprotein" evidence="1">
    <location>
        <begin position="26"/>
        <end position="134"/>
    </location>
</feature>
<dbReference type="EMBL" id="JBEPMB010000001">
    <property type="protein sequence ID" value="MET3612919.1"/>
    <property type="molecule type" value="Genomic_DNA"/>
</dbReference>
<sequence length="134" mass="14168">MRAFLKVSAAVVLSAAALSSCQSQKAAQAPVSPRSAALPVMERITTGANACWFRTKDPAFAAYRMAPELNSFSGKPRLLLVAKHSPEARPLLVIMAEGDPARLQAFGPIMQGALHDKITAGVNHWARGNSGCPT</sequence>
<keyword evidence="1" id="KW-0732">Signal</keyword>
<organism evidence="2 3">
    <name type="scientific">Rhizobium aquaticum</name>
    <dbReference type="NCBI Taxonomy" id="1549636"/>
    <lineage>
        <taxon>Bacteria</taxon>
        <taxon>Pseudomonadati</taxon>
        <taxon>Pseudomonadota</taxon>
        <taxon>Alphaproteobacteria</taxon>
        <taxon>Hyphomicrobiales</taxon>
        <taxon>Rhizobiaceae</taxon>
        <taxon>Rhizobium/Agrobacterium group</taxon>
        <taxon>Rhizobium</taxon>
    </lineage>
</organism>
<accession>A0ABV2IZ51</accession>
<protein>
    <recommendedName>
        <fullName evidence="4">Lipoprotein</fullName>
    </recommendedName>
</protein>
<evidence type="ECO:0000313" key="3">
    <source>
        <dbReference type="Proteomes" id="UP001549047"/>
    </source>
</evidence>
<name>A0ABV2IZ51_9HYPH</name>
<proteinExistence type="predicted"/>
<evidence type="ECO:0000313" key="2">
    <source>
        <dbReference type="EMBL" id="MET3612919.1"/>
    </source>
</evidence>
<gene>
    <name evidence="2" type="ORF">ABID16_001224</name>
</gene>
<dbReference type="RefSeq" id="WP_354555443.1">
    <property type="nucleotide sequence ID" value="NZ_JBEPMB010000001.1"/>
</dbReference>
<dbReference type="Proteomes" id="UP001549047">
    <property type="component" value="Unassembled WGS sequence"/>
</dbReference>
<dbReference type="PROSITE" id="PS51257">
    <property type="entry name" value="PROKAR_LIPOPROTEIN"/>
    <property type="match status" value="1"/>
</dbReference>